<dbReference type="EMBL" id="JAINVV010000011">
    <property type="protein sequence ID" value="MBY8825107.1"/>
    <property type="molecule type" value="Genomic_DNA"/>
</dbReference>
<evidence type="ECO:0000313" key="1">
    <source>
        <dbReference type="EMBL" id="MBY8825107.1"/>
    </source>
</evidence>
<sequence length="61" mass="6800">MKARGRRGPAMTGRQSEFVMSLFREGRSLDQVRAATGAKWADGTYLKLRDIAARGERGVRC</sequence>
<organism evidence="1 2">
    <name type="scientific">Sphingomonas colocasiae</name>
    <dbReference type="NCBI Taxonomy" id="1848973"/>
    <lineage>
        <taxon>Bacteria</taxon>
        <taxon>Pseudomonadati</taxon>
        <taxon>Pseudomonadota</taxon>
        <taxon>Alphaproteobacteria</taxon>
        <taxon>Sphingomonadales</taxon>
        <taxon>Sphingomonadaceae</taxon>
        <taxon>Sphingomonas</taxon>
    </lineage>
</organism>
<keyword evidence="2" id="KW-1185">Reference proteome</keyword>
<evidence type="ECO:0008006" key="3">
    <source>
        <dbReference type="Google" id="ProtNLM"/>
    </source>
</evidence>
<dbReference type="RefSeq" id="WP_222992211.1">
    <property type="nucleotide sequence ID" value="NZ_JAINVV010000011.1"/>
</dbReference>
<dbReference type="Proteomes" id="UP000706039">
    <property type="component" value="Unassembled WGS sequence"/>
</dbReference>
<proteinExistence type="predicted"/>
<name>A0ABS7PXN9_9SPHN</name>
<comment type="caution">
    <text evidence="1">The sequence shown here is derived from an EMBL/GenBank/DDBJ whole genome shotgun (WGS) entry which is preliminary data.</text>
</comment>
<protein>
    <recommendedName>
        <fullName evidence="3">Recombinase domain-containing protein</fullName>
    </recommendedName>
</protein>
<accession>A0ABS7PXN9</accession>
<gene>
    <name evidence="1" type="ORF">K7G82_22590</name>
</gene>
<evidence type="ECO:0000313" key="2">
    <source>
        <dbReference type="Proteomes" id="UP000706039"/>
    </source>
</evidence>
<reference evidence="1 2" key="1">
    <citation type="submission" date="2021-08" db="EMBL/GenBank/DDBJ databases">
        <authorList>
            <person name="Tuo L."/>
        </authorList>
    </citation>
    <scope>NUCLEOTIDE SEQUENCE [LARGE SCALE GENOMIC DNA]</scope>
    <source>
        <strain evidence="1 2">JCM 31229</strain>
    </source>
</reference>